<keyword evidence="4 7" id="KW-0812">Transmembrane</keyword>
<name>A0A7X4KIE1_9BURK</name>
<dbReference type="CDD" id="cd16914">
    <property type="entry name" value="EcfT"/>
    <property type="match status" value="1"/>
</dbReference>
<dbReference type="InterPro" id="IPR012809">
    <property type="entry name" value="ECF_CbiQ"/>
</dbReference>
<organism evidence="8 9">
    <name type="scientific">Duganella margarita</name>
    <dbReference type="NCBI Taxonomy" id="2692170"/>
    <lineage>
        <taxon>Bacteria</taxon>
        <taxon>Pseudomonadati</taxon>
        <taxon>Pseudomonadota</taxon>
        <taxon>Betaproteobacteria</taxon>
        <taxon>Burkholderiales</taxon>
        <taxon>Oxalobacteraceae</taxon>
        <taxon>Telluria group</taxon>
        <taxon>Duganella</taxon>
    </lineage>
</organism>
<keyword evidence="6 7" id="KW-0472">Membrane</keyword>
<comment type="caution">
    <text evidence="8">The sequence shown here is derived from an EMBL/GenBank/DDBJ whole genome shotgun (WGS) entry which is preliminary data.</text>
</comment>
<evidence type="ECO:0000256" key="5">
    <source>
        <dbReference type="ARBA" id="ARBA00022989"/>
    </source>
</evidence>
<dbReference type="PANTHER" id="PTHR43723">
    <property type="entry name" value="COBALT TRANSPORT PROTEIN CBIQ"/>
    <property type="match status" value="1"/>
</dbReference>
<dbReference type="Proteomes" id="UP000469734">
    <property type="component" value="Unassembled WGS sequence"/>
</dbReference>
<evidence type="ECO:0000256" key="1">
    <source>
        <dbReference type="ARBA" id="ARBA00004651"/>
    </source>
</evidence>
<evidence type="ECO:0000313" key="9">
    <source>
        <dbReference type="Proteomes" id="UP000469734"/>
    </source>
</evidence>
<protein>
    <submittedName>
        <fullName evidence="8">Cobalt ECF transporter T component CbiQ</fullName>
    </submittedName>
</protein>
<evidence type="ECO:0000256" key="4">
    <source>
        <dbReference type="ARBA" id="ARBA00022692"/>
    </source>
</evidence>
<evidence type="ECO:0000256" key="6">
    <source>
        <dbReference type="ARBA" id="ARBA00023136"/>
    </source>
</evidence>
<keyword evidence="3" id="KW-1003">Cell membrane</keyword>
<evidence type="ECO:0000313" key="8">
    <source>
        <dbReference type="EMBL" id="MYM74574.1"/>
    </source>
</evidence>
<sequence length="244" mass="26473">MLIESSAYASRWRDVAPAAKALFALAGFVAAWLARSPVAYALLTAMLVLAALLGARVQLRNYVAVAVPPLGFLLLSCLTMLFGPDANGHWNVTTTMLPTIEHLALRSFAMLAAMLGLVLTTPLPDLLALLRKLRTPELLLDLMVLCYRMLFVMRQAWDESITAQTARLGYGSWRQAWRSTGLLAGQMAVQVWQRAAALQTAADARVYQGTLRFLPTAYPQAGRQMASAALAGALMLAIALGDRL</sequence>
<dbReference type="NCBIfam" id="TIGR02454">
    <property type="entry name" value="ECF_T_CbiQ"/>
    <property type="match status" value="1"/>
</dbReference>
<feature type="transmembrane region" description="Helical" evidence="7">
    <location>
        <begin position="38"/>
        <end position="55"/>
    </location>
</feature>
<dbReference type="GO" id="GO:0006824">
    <property type="term" value="P:cobalt ion transport"/>
    <property type="evidence" value="ECO:0007669"/>
    <property type="project" value="InterPro"/>
</dbReference>
<dbReference type="GO" id="GO:0043190">
    <property type="term" value="C:ATP-binding cassette (ABC) transporter complex"/>
    <property type="evidence" value="ECO:0007669"/>
    <property type="project" value="InterPro"/>
</dbReference>
<dbReference type="RefSeq" id="WP_161051487.1">
    <property type="nucleotide sequence ID" value="NZ_WWCR01000025.1"/>
</dbReference>
<gene>
    <name evidence="8" type="primary">cbiQ</name>
    <name evidence="8" type="ORF">GTP56_20585</name>
</gene>
<dbReference type="EMBL" id="WWCR01000025">
    <property type="protein sequence ID" value="MYM74574.1"/>
    <property type="molecule type" value="Genomic_DNA"/>
</dbReference>
<feature type="transmembrane region" description="Helical" evidence="7">
    <location>
        <begin position="12"/>
        <end position="32"/>
    </location>
</feature>
<dbReference type="InterPro" id="IPR052770">
    <property type="entry name" value="Cobalt_transport_CbiQ"/>
</dbReference>
<comment type="similarity">
    <text evidence="2">Belongs to the CbiQ family.</text>
</comment>
<feature type="transmembrane region" description="Helical" evidence="7">
    <location>
        <begin position="103"/>
        <end position="126"/>
    </location>
</feature>
<evidence type="ECO:0000256" key="7">
    <source>
        <dbReference type="SAM" id="Phobius"/>
    </source>
</evidence>
<evidence type="ECO:0000256" key="2">
    <source>
        <dbReference type="ARBA" id="ARBA00008564"/>
    </source>
</evidence>
<dbReference type="InterPro" id="IPR003339">
    <property type="entry name" value="ABC/ECF_trnsptr_transmembrane"/>
</dbReference>
<comment type="subcellular location">
    <subcellularLocation>
        <location evidence="1">Cell membrane</location>
        <topology evidence="1">Multi-pass membrane protein</topology>
    </subcellularLocation>
</comment>
<dbReference type="PANTHER" id="PTHR43723:SF1">
    <property type="entry name" value="COBALT TRANSPORT PROTEIN CBIQ"/>
    <property type="match status" value="1"/>
</dbReference>
<dbReference type="AlphaFoldDB" id="A0A7X4KIE1"/>
<accession>A0A7X4KIE1</accession>
<feature type="transmembrane region" description="Helical" evidence="7">
    <location>
        <begin position="62"/>
        <end position="83"/>
    </location>
</feature>
<dbReference type="Pfam" id="PF02361">
    <property type="entry name" value="CbiQ"/>
    <property type="match status" value="1"/>
</dbReference>
<reference evidence="8 9" key="1">
    <citation type="submission" date="2019-12" db="EMBL/GenBank/DDBJ databases">
        <title>Novel species isolated from a subtropical stream in China.</title>
        <authorList>
            <person name="Lu H."/>
        </authorList>
    </citation>
    <scope>NUCLEOTIDE SEQUENCE [LARGE SCALE GENOMIC DNA]</scope>
    <source>
        <strain evidence="8 9">FT134W</strain>
    </source>
</reference>
<keyword evidence="5 7" id="KW-1133">Transmembrane helix</keyword>
<proteinExistence type="inferred from homology"/>
<evidence type="ECO:0000256" key="3">
    <source>
        <dbReference type="ARBA" id="ARBA00022475"/>
    </source>
</evidence>